<dbReference type="Pfam" id="PF02525">
    <property type="entry name" value="Flavodoxin_2"/>
    <property type="match status" value="1"/>
</dbReference>
<dbReference type="RefSeq" id="WP_212683681.1">
    <property type="nucleotide sequence ID" value="NZ_JAGSPM010000003.1"/>
</dbReference>
<dbReference type="InterPro" id="IPR029039">
    <property type="entry name" value="Flavoprotein-like_sf"/>
</dbReference>
<comment type="caution">
    <text evidence="4">The sequence shown here is derived from an EMBL/GenBank/DDBJ whole genome shotgun (WGS) entry which is preliminary data.</text>
</comment>
<dbReference type="PANTHER" id="PTHR43278">
    <property type="entry name" value="NAD(P)H-DEPENDENT FMN-CONTAINING OXIDOREDUCTASE YWQN-RELATED"/>
    <property type="match status" value="1"/>
</dbReference>
<organism evidence="4 5">
    <name type="scientific">Undibacterium baiyunense</name>
    <dbReference type="NCBI Taxonomy" id="2828731"/>
    <lineage>
        <taxon>Bacteria</taxon>
        <taxon>Pseudomonadati</taxon>
        <taxon>Pseudomonadota</taxon>
        <taxon>Betaproteobacteria</taxon>
        <taxon>Burkholderiales</taxon>
        <taxon>Oxalobacteraceae</taxon>
        <taxon>Undibacterium</taxon>
    </lineage>
</organism>
<evidence type="ECO:0000259" key="3">
    <source>
        <dbReference type="Pfam" id="PF02525"/>
    </source>
</evidence>
<protein>
    <submittedName>
        <fullName evidence="4">NAD(P)H-dependent oxidoreductase</fullName>
    </submittedName>
</protein>
<dbReference type="SUPFAM" id="SSF52218">
    <property type="entry name" value="Flavoproteins"/>
    <property type="match status" value="1"/>
</dbReference>
<evidence type="ECO:0000313" key="5">
    <source>
        <dbReference type="Proteomes" id="UP000680158"/>
    </source>
</evidence>
<gene>
    <name evidence="4" type="ORF">KDM92_07100</name>
</gene>
<keyword evidence="2" id="KW-0288">FMN</keyword>
<reference evidence="4 5" key="1">
    <citation type="submission" date="2021-04" db="EMBL/GenBank/DDBJ databases">
        <title>novel species isolated from subtropical streams in China.</title>
        <authorList>
            <person name="Lu H."/>
        </authorList>
    </citation>
    <scope>NUCLEOTIDE SEQUENCE [LARGE SCALE GENOMIC DNA]</scope>
    <source>
        <strain evidence="4 5">BYS107W</strain>
    </source>
</reference>
<proteinExistence type="predicted"/>
<keyword evidence="1" id="KW-0285">Flavoprotein</keyword>
<name>A0A941DE57_9BURK</name>
<dbReference type="EMBL" id="JAGSPM010000003">
    <property type="protein sequence ID" value="MBR7746341.1"/>
    <property type="molecule type" value="Genomic_DNA"/>
</dbReference>
<dbReference type="InterPro" id="IPR003680">
    <property type="entry name" value="Flavodoxin_fold"/>
</dbReference>
<dbReference type="AlphaFoldDB" id="A0A941DE57"/>
<dbReference type="PANTHER" id="PTHR43278:SF4">
    <property type="entry name" value="NAD(P)H-DEPENDENT FMN-CONTAINING OXIDOREDUCTASE YWQN-RELATED"/>
    <property type="match status" value="1"/>
</dbReference>
<accession>A0A941DE57</accession>
<dbReference type="Proteomes" id="UP000680158">
    <property type="component" value="Unassembled WGS sequence"/>
</dbReference>
<dbReference type="Gene3D" id="3.40.50.360">
    <property type="match status" value="1"/>
</dbReference>
<keyword evidence="5" id="KW-1185">Reference proteome</keyword>
<evidence type="ECO:0000256" key="1">
    <source>
        <dbReference type="ARBA" id="ARBA00022630"/>
    </source>
</evidence>
<evidence type="ECO:0000256" key="2">
    <source>
        <dbReference type="ARBA" id="ARBA00022643"/>
    </source>
</evidence>
<dbReference type="InterPro" id="IPR051796">
    <property type="entry name" value="ISF_SsuE-like"/>
</dbReference>
<evidence type="ECO:0000313" key="4">
    <source>
        <dbReference type="EMBL" id="MBR7746341.1"/>
    </source>
</evidence>
<feature type="domain" description="Flavodoxin-like fold" evidence="3">
    <location>
        <begin position="12"/>
        <end position="184"/>
    </location>
</feature>
<sequence>MILPHSASQPRRFLFLLASSRANGNTEQLARYAAQYLPAEFEQKWINLHDYSMPVFLDQRHQGDGTYPAPQGKMRELLDSTLNATDLVLVTPLYWYNMPAAAKQYLDHWSGWMRIPALDFKEKMRGRRLWNITVTADEDQSYAQALVESLRLSAGYMEMPWNGSLIGYGNRPGDVMQDRSALERAENYFVAA</sequence>